<dbReference type="SUPFAM" id="SSF82199">
    <property type="entry name" value="SET domain"/>
    <property type="match status" value="1"/>
</dbReference>
<dbReference type="Pfam" id="PF00856">
    <property type="entry name" value="SET"/>
    <property type="match status" value="1"/>
</dbReference>
<dbReference type="Proteomes" id="UP000070501">
    <property type="component" value="Unassembled WGS sequence"/>
</dbReference>
<dbReference type="InterPro" id="IPR050869">
    <property type="entry name" value="H3K4_H4K5_MeTrfase"/>
</dbReference>
<dbReference type="InterPro" id="IPR046341">
    <property type="entry name" value="SET_dom_sf"/>
</dbReference>
<dbReference type="OrthoDB" id="1028014at2759"/>
<accession>A0A136IK41</accession>
<feature type="domain" description="SET" evidence="1">
    <location>
        <begin position="15"/>
        <end position="303"/>
    </location>
</feature>
<dbReference type="InterPro" id="IPR001214">
    <property type="entry name" value="SET_dom"/>
</dbReference>
<dbReference type="Gene3D" id="1.10.220.160">
    <property type="match status" value="1"/>
</dbReference>
<dbReference type="AlphaFoldDB" id="A0A136IK41"/>
<evidence type="ECO:0000259" key="1">
    <source>
        <dbReference type="PROSITE" id="PS50280"/>
    </source>
</evidence>
<gene>
    <name evidence="2" type="ORF">Micbo1qcDRAFT_237521</name>
</gene>
<dbReference type="Gene3D" id="2.170.270.10">
    <property type="entry name" value="SET domain"/>
    <property type="match status" value="1"/>
</dbReference>
<dbReference type="STRING" id="196109.A0A136IK41"/>
<evidence type="ECO:0000313" key="3">
    <source>
        <dbReference type="Proteomes" id="UP000070501"/>
    </source>
</evidence>
<name>A0A136IK41_9PEZI</name>
<organism evidence="2 3">
    <name type="scientific">Microdochium bolleyi</name>
    <dbReference type="NCBI Taxonomy" id="196109"/>
    <lineage>
        <taxon>Eukaryota</taxon>
        <taxon>Fungi</taxon>
        <taxon>Dikarya</taxon>
        <taxon>Ascomycota</taxon>
        <taxon>Pezizomycotina</taxon>
        <taxon>Sordariomycetes</taxon>
        <taxon>Xylariomycetidae</taxon>
        <taxon>Xylariales</taxon>
        <taxon>Microdochiaceae</taxon>
        <taxon>Microdochium</taxon>
    </lineage>
</organism>
<dbReference type="PROSITE" id="PS50280">
    <property type="entry name" value="SET"/>
    <property type="match status" value="1"/>
</dbReference>
<proteinExistence type="predicted"/>
<reference evidence="3" key="1">
    <citation type="submission" date="2016-02" db="EMBL/GenBank/DDBJ databases">
        <title>Draft genome sequence of Microdochium bolleyi, a fungal endophyte of beachgrass.</title>
        <authorList>
            <consortium name="DOE Joint Genome Institute"/>
            <person name="David A.S."/>
            <person name="May G."/>
            <person name="Haridas S."/>
            <person name="Lim J."/>
            <person name="Wang M."/>
            <person name="Labutti K."/>
            <person name="Lipzen A."/>
            <person name="Barry K."/>
            <person name="Grigoriev I.V."/>
        </authorList>
    </citation>
    <scope>NUCLEOTIDE SEQUENCE [LARGE SCALE GENOMIC DNA]</scope>
    <source>
        <strain evidence="3">J235TASD1</strain>
    </source>
</reference>
<dbReference type="CDD" id="cd20071">
    <property type="entry name" value="SET_SMYD"/>
    <property type="match status" value="1"/>
</dbReference>
<dbReference type="InParanoid" id="A0A136IK41"/>
<sequence>MPPSPSDAEAPTIHPALAVRRSATKGRMVVAASAIEPRTTLMVDLPYALVPAPRAHDPPFSFCSRDRCHRRLPLPSQTAVTCPQRCAPEVVWCSQDCRAQDTARHQPECAWLRSGGCTVRQKHGEFGFELLWLLAKMFIRKHCDGSLTTTTATTTTRDADADADADADTTSHFNHRGWDSVWDLAGSPASFPDQDVRGWRDLARAHLVDKIPGVACTLDQAVGLVCRIETNSFGLYPGVTGEFPITQRQGRGEYYGSGLYPTAAMFNHACCPNVSHRLDEHNRRVFSANRKIMPGEECCISYFDLVDFQDAAVRRHEVRTKWTFACDCQRCQDDADEKLPDFLSGLGLDVDSD</sequence>
<evidence type="ECO:0000313" key="2">
    <source>
        <dbReference type="EMBL" id="KXJ85326.1"/>
    </source>
</evidence>
<keyword evidence="3" id="KW-1185">Reference proteome</keyword>
<dbReference type="Gene3D" id="6.10.140.2220">
    <property type="match status" value="1"/>
</dbReference>
<dbReference type="PANTHER" id="PTHR12197:SF292">
    <property type="entry name" value="SET DOMAIN-CONTAINING PROTEIN"/>
    <property type="match status" value="1"/>
</dbReference>
<protein>
    <recommendedName>
        <fullName evidence="1">SET domain-containing protein</fullName>
    </recommendedName>
</protein>
<dbReference type="EMBL" id="KQ964285">
    <property type="protein sequence ID" value="KXJ85326.1"/>
    <property type="molecule type" value="Genomic_DNA"/>
</dbReference>
<dbReference type="PANTHER" id="PTHR12197">
    <property type="entry name" value="HISTONE-LYSINE N-METHYLTRANSFERASE SMYD"/>
    <property type="match status" value="1"/>
</dbReference>